<organism evidence="1 2">
    <name type="scientific">Mycena maculata</name>
    <dbReference type="NCBI Taxonomy" id="230809"/>
    <lineage>
        <taxon>Eukaryota</taxon>
        <taxon>Fungi</taxon>
        <taxon>Dikarya</taxon>
        <taxon>Basidiomycota</taxon>
        <taxon>Agaricomycotina</taxon>
        <taxon>Agaricomycetes</taxon>
        <taxon>Agaricomycetidae</taxon>
        <taxon>Agaricales</taxon>
        <taxon>Marasmiineae</taxon>
        <taxon>Mycenaceae</taxon>
        <taxon>Mycena</taxon>
    </lineage>
</organism>
<proteinExistence type="predicted"/>
<dbReference type="Proteomes" id="UP001215280">
    <property type="component" value="Unassembled WGS sequence"/>
</dbReference>
<gene>
    <name evidence="1" type="ORF">DFH07DRAFT_2424</name>
</gene>
<dbReference type="EMBL" id="JARJLG010000001">
    <property type="protein sequence ID" value="KAJ7785005.1"/>
    <property type="molecule type" value="Genomic_DNA"/>
</dbReference>
<protein>
    <recommendedName>
        <fullName evidence="3">NmrA-like domain-containing protein</fullName>
    </recommendedName>
</protein>
<evidence type="ECO:0000313" key="1">
    <source>
        <dbReference type="EMBL" id="KAJ7785005.1"/>
    </source>
</evidence>
<accession>A0AAD7KGA8</accession>
<evidence type="ECO:0008006" key="3">
    <source>
        <dbReference type="Google" id="ProtNLM"/>
    </source>
</evidence>
<dbReference type="AlphaFoldDB" id="A0AAD7KGA8"/>
<dbReference type="SUPFAM" id="SSF51735">
    <property type="entry name" value="NAD(P)-binding Rossmann-fold domains"/>
    <property type="match status" value="1"/>
</dbReference>
<comment type="caution">
    <text evidence="1">The sequence shown here is derived from an EMBL/GenBank/DDBJ whole genome shotgun (WGS) entry which is preliminary data.</text>
</comment>
<dbReference type="Gene3D" id="3.40.50.720">
    <property type="entry name" value="NAD(P)-binding Rossmann-like Domain"/>
    <property type="match status" value="1"/>
</dbReference>
<sequence length="155" mass="16714">MRSAYLTRQVAVEKYLKSSGLPNAFIHVGWFLENFWTNGLLAKTPTGFDKPVANYRATDVLGLTWIEHDVPAAVLALLKNYTDPSKAINGRTYPANLPLAKVAAKTAKAGYLYHRSADGAGCDGRNAHAEYSGMLTATPATLLRTGPNSAPSKSF</sequence>
<dbReference type="InterPro" id="IPR036291">
    <property type="entry name" value="NAD(P)-bd_dom_sf"/>
</dbReference>
<name>A0AAD7KGA8_9AGAR</name>
<reference evidence="1" key="1">
    <citation type="submission" date="2023-03" db="EMBL/GenBank/DDBJ databases">
        <title>Massive genome expansion in bonnet fungi (Mycena s.s.) driven by repeated elements and novel gene families across ecological guilds.</title>
        <authorList>
            <consortium name="Lawrence Berkeley National Laboratory"/>
            <person name="Harder C.B."/>
            <person name="Miyauchi S."/>
            <person name="Viragh M."/>
            <person name="Kuo A."/>
            <person name="Thoen E."/>
            <person name="Andreopoulos B."/>
            <person name="Lu D."/>
            <person name="Skrede I."/>
            <person name="Drula E."/>
            <person name="Henrissat B."/>
            <person name="Morin E."/>
            <person name="Kohler A."/>
            <person name="Barry K."/>
            <person name="LaButti K."/>
            <person name="Morin E."/>
            <person name="Salamov A."/>
            <person name="Lipzen A."/>
            <person name="Mereny Z."/>
            <person name="Hegedus B."/>
            <person name="Baldrian P."/>
            <person name="Stursova M."/>
            <person name="Weitz H."/>
            <person name="Taylor A."/>
            <person name="Grigoriev I.V."/>
            <person name="Nagy L.G."/>
            <person name="Martin F."/>
            <person name="Kauserud H."/>
        </authorList>
    </citation>
    <scope>NUCLEOTIDE SEQUENCE</scope>
    <source>
        <strain evidence="1">CBHHK188m</strain>
    </source>
</reference>
<keyword evidence="2" id="KW-1185">Reference proteome</keyword>
<evidence type="ECO:0000313" key="2">
    <source>
        <dbReference type="Proteomes" id="UP001215280"/>
    </source>
</evidence>